<dbReference type="Pfam" id="PF05958">
    <property type="entry name" value="tRNA_U5-meth_tr"/>
    <property type="match status" value="1"/>
</dbReference>
<accession>A0A9D2M5N3</accession>
<evidence type="ECO:0000256" key="3">
    <source>
        <dbReference type="ARBA" id="ARBA00022691"/>
    </source>
</evidence>
<feature type="binding site" evidence="4">
    <location>
        <position position="314"/>
    </location>
    <ligand>
        <name>S-adenosyl-L-methionine</name>
        <dbReference type="ChEBI" id="CHEBI:59789"/>
    </ligand>
</feature>
<dbReference type="Gene3D" id="2.40.50.140">
    <property type="entry name" value="Nucleic acid-binding proteins"/>
    <property type="match status" value="1"/>
</dbReference>
<reference evidence="6" key="2">
    <citation type="submission" date="2021-04" db="EMBL/GenBank/DDBJ databases">
        <authorList>
            <person name="Gilroy R."/>
        </authorList>
    </citation>
    <scope>NUCLEOTIDE SEQUENCE</scope>
    <source>
        <strain evidence="6">ChiBcec8-13705</strain>
    </source>
</reference>
<keyword evidence="1 4" id="KW-0489">Methyltransferase</keyword>
<dbReference type="PROSITE" id="PS51687">
    <property type="entry name" value="SAM_MT_RNA_M5U"/>
    <property type="match status" value="1"/>
</dbReference>
<reference evidence="6" key="1">
    <citation type="journal article" date="2021" name="PeerJ">
        <title>Extensive microbial diversity within the chicken gut microbiome revealed by metagenomics and culture.</title>
        <authorList>
            <person name="Gilroy R."/>
            <person name="Ravi A."/>
            <person name="Getino M."/>
            <person name="Pursley I."/>
            <person name="Horton D.L."/>
            <person name="Alikhan N.F."/>
            <person name="Baker D."/>
            <person name="Gharbi K."/>
            <person name="Hall N."/>
            <person name="Watson M."/>
            <person name="Adriaenssens E.M."/>
            <person name="Foster-Nyarko E."/>
            <person name="Jarju S."/>
            <person name="Secka A."/>
            <person name="Antonio M."/>
            <person name="Oren A."/>
            <person name="Chaudhuri R.R."/>
            <person name="La Ragione R."/>
            <person name="Hildebrand F."/>
            <person name="Pallen M.J."/>
        </authorList>
    </citation>
    <scope>NUCLEOTIDE SEQUENCE</scope>
    <source>
        <strain evidence="6">ChiBcec8-13705</strain>
    </source>
</reference>
<comment type="similarity">
    <text evidence="4">Belongs to the class I-like SAM-binding methyltransferase superfamily. RNA M5U methyltransferase family.</text>
</comment>
<proteinExistence type="inferred from homology"/>
<evidence type="ECO:0000256" key="2">
    <source>
        <dbReference type="ARBA" id="ARBA00022679"/>
    </source>
</evidence>
<dbReference type="Gene3D" id="2.40.50.1070">
    <property type="match status" value="1"/>
</dbReference>
<dbReference type="Pfam" id="PF01938">
    <property type="entry name" value="TRAM"/>
    <property type="match status" value="1"/>
</dbReference>
<dbReference type="FunFam" id="2.40.50.140:FF:000097">
    <property type="entry name" value="23S rRNA (uracil(1939)-C(5))-methyltransferase RlmD"/>
    <property type="match status" value="1"/>
</dbReference>
<dbReference type="EMBL" id="DWYG01000082">
    <property type="protein sequence ID" value="HJB41906.1"/>
    <property type="molecule type" value="Genomic_DNA"/>
</dbReference>
<dbReference type="SUPFAM" id="SSF50249">
    <property type="entry name" value="Nucleic acid-binding proteins"/>
    <property type="match status" value="1"/>
</dbReference>
<dbReference type="EC" id="2.1.1.190" evidence="6"/>
<keyword evidence="2 4" id="KW-0808">Transferase</keyword>
<feature type="binding site" evidence="4">
    <location>
        <position position="285"/>
    </location>
    <ligand>
        <name>S-adenosyl-L-methionine</name>
        <dbReference type="ChEBI" id="CHEBI:59789"/>
    </ligand>
</feature>
<dbReference type="InterPro" id="IPR029063">
    <property type="entry name" value="SAM-dependent_MTases_sf"/>
</dbReference>
<dbReference type="NCBIfam" id="TIGR00479">
    <property type="entry name" value="rumA"/>
    <property type="match status" value="1"/>
</dbReference>
<evidence type="ECO:0000313" key="7">
    <source>
        <dbReference type="Proteomes" id="UP000886803"/>
    </source>
</evidence>
<evidence type="ECO:0000313" key="6">
    <source>
        <dbReference type="EMBL" id="HJB41906.1"/>
    </source>
</evidence>
<dbReference type="InterPro" id="IPR010280">
    <property type="entry name" value="U5_MeTrfase_fam"/>
</dbReference>
<feature type="domain" description="TRAM" evidence="5">
    <location>
        <begin position="2"/>
        <end position="60"/>
    </location>
</feature>
<protein>
    <submittedName>
        <fullName evidence="6">23S rRNA (Uracil(1939)-C(5))-methyltransferase RlmD</fullName>
        <ecNumber evidence="6">2.1.1.190</ecNumber>
    </submittedName>
</protein>
<dbReference type="SUPFAM" id="SSF53335">
    <property type="entry name" value="S-adenosyl-L-methionine-dependent methyltransferases"/>
    <property type="match status" value="1"/>
</dbReference>
<feature type="active site" description="Nucleophile" evidence="4">
    <location>
        <position position="412"/>
    </location>
</feature>
<evidence type="ECO:0000259" key="5">
    <source>
        <dbReference type="PROSITE" id="PS50926"/>
    </source>
</evidence>
<dbReference type="InterPro" id="IPR012340">
    <property type="entry name" value="NA-bd_OB-fold"/>
</dbReference>
<organism evidence="6 7">
    <name type="scientific">Candidatus Gemmiger avicola</name>
    <dbReference type="NCBI Taxonomy" id="2838605"/>
    <lineage>
        <taxon>Bacteria</taxon>
        <taxon>Bacillati</taxon>
        <taxon>Bacillota</taxon>
        <taxon>Clostridia</taxon>
        <taxon>Eubacteriales</taxon>
        <taxon>Gemmiger</taxon>
    </lineage>
</organism>
<dbReference type="GO" id="GO:0070041">
    <property type="term" value="F:rRNA (uridine-C5-)-methyltransferase activity"/>
    <property type="evidence" value="ECO:0007669"/>
    <property type="project" value="TreeGrafter"/>
</dbReference>
<dbReference type="GO" id="GO:0070475">
    <property type="term" value="P:rRNA base methylation"/>
    <property type="evidence" value="ECO:0007669"/>
    <property type="project" value="TreeGrafter"/>
</dbReference>
<keyword evidence="3 4" id="KW-0949">S-adenosyl-L-methionine</keyword>
<feature type="binding site" evidence="4">
    <location>
        <position position="385"/>
    </location>
    <ligand>
        <name>S-adenosyl-L-methionine</name>
        <dbReference type="ChEBI" id="CHEBI:59789"/>
    </ligand>
</feature>
<dbReference type="PROSITE" id="PS50926">
    <property type="entry name" value="TRAM"/>
    <property type="match status" value="1"/>
</dbReference>
<sequence>MPLVKNQTIPLAIESLASDGNGVGHFDGQAVFVPGAAPGDTLTVQITKALKTYAYGRVVRVDTPGPGRCAPDCPIAGPCGGCHFRHLTYAAECAAKAGFVRDAFRRLGGLDLPVADTLPAPCPGSYRNKVQLPVGRDQDGHLVAGFYAGRSHRIVPLPQAGCRLQPGWMNALARRACALLEAAGVEPYDEETHTGRLRHIYMRQGWHSGQRLLCFVVNGNGLPGEAALCEALQKEFDLTTILINRNTARTNVILGPKTRTVCGPGCIADTLAGVPITMGVHEFYQVNTPAAEALYAKAREFAGLRPGDFLLDLYCGMGTIGLSMLPDCRKLLGVEVVPQAVESAKATAARLGLGADAADFLCMDAGQAAAHLAAEGAKPDVIVVDPPRKGCDAATLDAIVAMAPRTVVMVSCNAATAARDTQILSPHYRPTAVQPVDLFPRTKHCECIVKFERIGDGVSSSL</sequence>
<evidence type="ECO:0000256" key="1">
    <source>
        <dbReference type="ARBA" id="ARBA00022603"/>
    </source>
</evidence>
<gene>
    <name evidence="6" type="primary">rlmD</name>
    <name evidence="6" type="ORF">H9945_05340</name>
</gene>
<dbReference type="Gene3D" id="3.40.50.150">
    <property type="entry name" value="Vaccinia Virus protein VP39"/>
    <property type="match status" value="1"/>
</dbReference>
<comment type="caution">
    <text evidence="6">The sequence shown here is derived from an EMBL/GenBank/DDBJ whole genome shotgun (WGS) entry which is preliminary data.</text>
</comment>
<dbReference type="Proteomes" id="UP000886803">
    <property type="component" value="Unassembled WGS sequence"/>
</dbReference>
<feature type="binding site" evidence="4">
    <location>
        <position position="335"/>
    </location>
    <ligand>
        <name>S-adenosyl-L-methionine</name>
        <dbReference type="ChEBI" id="CHEBI:59789"/>
    </ligand>
</feature>
<dbReference type="InterPro" id="IPR002792">
    <property type="entry name" value="TRAM_dom"/>
</dbReference>
<name>A0A9D2M5N3_9FIRM</name>
<dbReference type="AlphaFoldDB" id="A0A9D2M5N3"/>
<dbReference type="PANTHER" id="PTHR11061:SF30">
    <property type="entry name" value="TRNA (URACIL(54)-C(5))-METHYLTRANSFERASE"/>
    <property type="match status" value="1"/>
</dbReference>
<evidence type="ECO:0000256" key="4">
    <source>
        <dbReference type="PROSITE-ProRule" id="PRU01024"/>
    </source>
</evidence>
<dbReference type="PANTHER" id="PTHR11061">
    <property type="entry name" value="RNA M5U METHYLTRANSFERASE"/>
    <property type="match status" value="1"/>
</dbReference>